<dbReference type="InterPro" id="IPR015421">
    <property type="entry name" value="PyrdxlP-dep_Trfase_major"/>
</dbReference>
<dbReference type="PANTHER" id="PTHR11773:SF1">
    <property type="entry name" value="GLYCINE DEHYDROGENASE (DECARBOXYLATING), MITOCHONDRIAL"/>
    <property type="match status" value="1"/>
</dbReference>
<sequence>MTKLWQSASYQNSFSNRHIGPDQDEITSMLKALSYESLEELVDTAVPKDIQDKAPLDILPGIAEHEALQELRAMMSKNKVHRSLIGAGYYDCVTPSVISRNILENPAWYTQYTPYQAEIAQGRLEALLNFQTMVAELCGLDLANASLLDEGTGAAEAMNMSREIAAKGQSDKFFVSQHCHAQTIGVLKTRALALGIEVVVGDEFDFDFDEKPFGLLLQYPGSHGAVADYTDLVVKAKQAGVIVTFATDLLALASLKSPGELGADIAVGNSQRFGVPLGYGGPHAGFFATKDEFKRKIPGRIVGVTKDANGDKAYRLALQTREQHIRRDKATSNICTAQVLLAIMASMYGVFHGSAGVKKISSRVNALANLFGRGAKSIGFDLLTPNYFDTVAVVTDKAQADKVMTAALAAGYNLNRYNETTITIAFDEKSDLEEVEEVLSFFGDFKKSLKDLANDESGTIPDGLQRTSDFMTHEVFNRFHSETEMMRYIRKLEARDLSLTRSMIPLGSCTMKLNAASELMPITWPEVNGLHPFVPLDQAQGYQELFTQLENWLCKATGFDAVSLQPNSGAQGEFAGLMVIAKYHEAQGQGHRNVCLIPSSAHGTNPASAVLAGMKVVVIKCDDEGNIDLNDLQGKAEKHKDKLSALMITYPSTHGVFENDITRICDIIHENGGQVYMDGANLNAQIGLCQPGKYGPDVCHMNLHKTFCIPHGGGGPGVGPIGVRSHLAAYLPNHPVVTMGGKSGVGPISAAPWGSPSILPISWMYIRMMGGEELKKATQVAILNANYMAKRLEGAFSVVYRGNKGLVAHECIIDLKEVKKTAGITVDDIAKRLIDYGYHAPTVSWPVPNSMMIEPTESESKAELDRFCDAMISIREEIREIESGKADKDQNPLKHAPHTAAMIGSDAWDQAYSREQAAYPLPYVRDNKFWPFVARIDNAFGDRNLVCSCPPLEDYE</sequence>
<keyword evidence="13" id="KW-1185">Reference proteome</keyword>
<evidence type="ECO:0000256" key="8">
    <source>
        <dbReference type="HAMAP-Rule" id="MF_00711"/>
    </source>
</evidence>
<dbReference type="Pfam" id="PF02347">
    <property type="entry name" value="GDC-P"/>
    <property type="match status" value="2"/>
</dbReference>
<dbReference type="Gene3D" id="3.90.1150.10">
    <property type="entry name" value="Aspartate Aminotransferase, domain 1"/>
    <property type="match status" value="2"/>
</dbReference>
<comment type="function">
    <text evidence="2 8">The glycine cleavage system catalyzes the degradation of glycine. The P protein binds the alpha-amino group of glycine through its pyridoxal phosphate cofactor; CO(2) is released and the remaining methylamine moiety is then transferred to the lipoamide cofactor of the H protein.</text>
</comment>
<dbReference type="FunFam" id="3.40.640.10:FF:000007">
    <property type="entry name" value="glycine dehydrogenase (Decarboxylating), mitochondrial"/>
    <property type="match status" value="1"/>
</dbReference>
<evidence type="ECO:0000313" key="13">
    <source>
        <dbReference type="Proteomes" id="UP000192907"/>
    </source>
</evidence>
<dbReference type="InterPro" id="IPR015424">
    <property type="entry name" value="PyrdxlP-dep_Trfase"/>
</dbReference>
<evidence type="ECO:0000259" key="11">
    <source>
        <dbReference type="Pfam" id="PF21478"/>
    </source>
</evidence>
<dbReference type="CDD" id="cd00613">
    <property type="entry name" value="GDC-P"/>
    <property type="match status" value="2"/>
</dbReference>
<comment type="catalytic activity">
    <reaction evidence="7 8">
        <text>N(6)-[(R)-lipoyl]-L-lysyl-[glycine-cleavage complex H protein] + glycine + H(+) = N(6)-[(R)-S(8)-aminomethyldihydrolipoyl]-L-lysyl-[glycine-cleavage complex H protein] + CO2</text>
        <dbReference type="Rhea" id="RHEA:24304"/>
        <dbReference type="Rhea" id="RHEA-COMP:10494"/>
        <dbReference type="Rhea" id="RHEA-COMP:10495"/>
        <dbReference type="ChEBI" id="CHEBI:15378"/>
        <dbReference type="ChEBI" id="CHEBI:16526"/>
        <dbReference type="ChEBI" id="CHEBI:57305"/>
        <dbReference type="ChEBI" id="CHEBI:83099"/>
        <dbReference type="ChEBI" id="CHEBI:83143"/>
        <dbReference type="EC" id="1.4.4.2"/>
    </reaction>
</comment>
<dbReference type="GO" id="GO:0005960">
    <property type="term" value="C:glycine cleavage complex"/>
    <property type="evidence" value="ECO:0007669"/>
    <property type="project" value="TreeGrafter"/>
</dbReference>
<evidence type="ECO:0000313" key="12">
    <source>
        <dbReference type="EMBL" id="SME91508.1"/>
    </source>
</evidence>
<evidence type="ECO:0000256" key="4">
    <source>
        <dbReference type="ARBA" id="ARBA00011690"/>
    </source>
</evidence>
<dbReference type="GO" id="GO:0005829">
    <property type="term" value="C:cytosol"/>
    <property type="evidence" value="ECO:0007669"/>
    <property type="project" value="TreeGrafter"/>
</dbReference>
<evidence type="ECO:0000256" key="3">
    <source>
        <dbReference type="ARBA" id="ARBA00010756"/>
    </source>
</evidence>
<organism evidence="12 13">
    <name type="scientific">Pseudobacteriovorax antillogorgiicola</name>
    <dbReference type="NCBI Taxonomy" id="1513793"/>
    <lineage>
        <taxon>Bacteria</taxon>
        <taxon>Pseudomonadati</taxon>
        <taxon>Bdellovibrionota</taxon>
        <taxon>Oligoflexia</taxon>
        <taxon>Oligoflexales</taxon>
        <taxon>Pseudobacteriovoracaceae</taxon>
        <taxon>Pseudobacteriovorax</taxon>
    </lineage>
</organism>
<dbReference type="GO" id="GO:0019464">
    <property type="term" value="P:glycine decarboxylation via glycine cleavage system"/>
    <property type="evidence" value="ECO:0007669"/>
    <property type="project" value="UniProtKB-UniRule"/>
</dbReference>
<dbReference type="SUPFAM" id="SSF53383">
    <property type="entry name" value="PLP-dependent transferases"/>
    <property type="match status" value="2"/>
</dbReference>
<dbReference type="PANTHER" id="PTHR11773">
    <property type="entry name" value="GLYCINE DEHYDROGENASE, DECARBOXYLATING"/>
    <property type="match status" value="1"/>
</dbReference>
<dbReference type="InterPro" id="IPR003437">
    <property type="entry name" value="GcvP"/>
</dbReference>
<evidence type="ECO:0000256" key="1">
    <source>
        <dbReference type="ARBA" id="ARBA00001933"/>
    </source>
</evidence>
<evidence type="ECO:0000256" key="5">
    <source>
        <dbReference type="ARBA" id="ARBA00022898"/>
    </source>
</evidence>
<name>A0A1Y6B4H0_9BACT</name>
<dbReference type="Proteomes" id="UP000192907">
    <property type="component" value="Unassembled WGS sequence"/>
</dbReference>
<dbReference type="FunFam" id="3.40.640.10:FF:000005">
    <property type="entry name" value="Glycine dehydrogenase (decarboxylating), mitochondrial"/>
    <property type="match status" value="1"/>
</dbReference>
<dbReference type="InterPro" id="IPR015422">
    <property type="entry name" value="PyrdxlP-dep_Trfase_small"/>
</dbReference>
<accession>A0A1Y6B4H0</accession>
<evidence type="ECO:0000256" key="6">
    <source>
        <dbReference type="ARBA" id="ARBA00023002"/>
    </source>
</evidence>
<gene>
    <name evidence="8" type="primary">gcvP</name>
    <name evidence="12" type="ORF">SAMN06296036_101458</name>
</gene>
<comment type="cofactor">
    <cofactor evidence="1 8 9">
        <name>pyridoxal 5'-phosphate</name>
        <dbReference type="ChEBI" id="CHEBI:597326"/>
    </cofactor>
</comment>
<dbReference type="FunFam" id="3.90.1150.10:FF:000007">
    <property type="entry name" value="Glycine dehydrogenase (decarboxylating), mitochondrial"/>
    <property type="match status" value="1"/>
</dbReference>
<dbReference type="NCBIfam" id="TIGR00461">
    <property type="entry name" value="gcvP"/>
    <property type="match status" value="1"/>
</dbReference>
<comment type="similarity">
    <text evidence="3 8">Belongs to the GcvP family.</text>
</comment>
<dbReference type="AlphaFoldDB" id="A0A1Y6B4H0"/>
<feature type="domain" description="Glycine cleavage system P-protein N-terminal" evidence="10">
    <location>
        <begin position="448"/>
        <end position="732"/>
    </location>
</feature>
<evidence type="ECO:0000259" key="10">
    <source>
        <dbReference type="Pfam" id="PF02347"/>
    </source>
</evidence>
<reference evidence="13" key="1">
    <citation type="submission" date="2017-04" db="EMBL/GenBank/DDBJ databases">
        <authorList>
            <person name="Varghese N."/>
            <person name="Submissions S."/>
        </authorList>
    </citation>
    <scope>NUCLEOTIDE SEQUENCE [LARGE SCALE GENOMIC DNA]</scope>
    <source>
        <strain evidence="13">RKEM611</strain>
    </source>
</reference>
<keyword evidence="6 8" id="KW-0560">Oxidoreductase</keyword>
<feature type="domain" description="Glycine dehydrogenase C-terminal" evidence="11">
    <location>
        <begin position="777"/>
        <end position="898"/>
    </location>
</feature>
<evidence type="ECO:0000256" key="9">
    <source>
        <dbReference type="PIRSR" id="PIRSR603437-50"/>
    </source>
</evidence>
<proteinExistence type="inferred from homology"/>
<dbReference type="EMBL" id="FWZT01000001">
    <property type="protein sequence ID" value="SME91508.1"/>
    <property type="molecule type" value="Genomic_DNA"/>
</dbReference>
<dbReference type="STRING" id="1513793.SAMN06296036_101458"/>
<dbReference type="InterPro" id="IPR049315">
    <property type="entry name" value="GDC-P_N"/>
</dbReference>
<keyword evidence="5 8" id="KW-0663">Pyridoxal phosphate</keyword>
<comment type="subunit">
    <text evidence="4 8">The glycine cleavage system is composed of four proteins: P, T, L and H.</text>
</comment>
<dbReference type="InterPro" id="IPR049316">
    <property type="entry name" value="GDC-P_C"/>
</dbReference>
<feature type="modified residue" description="N6-(pyridoxal phosphate)lysine" evidence="8 9">
    <location>
        <position position="705"/>
    </location>
</feature>
<dbReference type="OrthoDB" id="5287085at2"/>
<dbReference type="InterPro" id="IPR020581">
    <property type="entry name" value="GDC_P"/>
</dbReference>
<evidence type="ECO:0000256" key="2">
    <source>
        <dbReference type="ARBA" id="ARBA00003788"/>
    </source>
</evidence>
<protein>
    <recommendedName>
        <fullName evidence="8">Glycine dehydrogenase (decarboxylating)</fullName>
        <ecNumber evidence="8">1.4.4.2</ecNumber>
    </recommendedName>
    <alternativeName>
        <fullName evidence="8">Glycine cleavage system P-protein</fullName>
    </alternativeName>
    <alternativeName>
        <fullName evidence="8">Glycine decarboxylase</fullName>
    </alternativeName>
    <alternativeName>
        <fullName evidence="8">Glycine dehydrogenase (aminomethyl-transferring)</fullName>
    </alternativeName>
</protein>
<dbReference type="RefSeq" id="WP_132314428.1">
    <property type="nucleotide sequence ID" value="NZ_FWZT01000001.1"/>
</dbReference>
<dbReference type="NCBIfam" id="NF003346">
    <property type="entry name" value="PRK04366.1"/>
    <property type="match status" value="1"/>
</dbReference>
<dbReference type="GO" id="GO:0004375">
    <property type="term" value="F:glycine dehydrogenase (decarboxylating) activity"/>
    <property type="evidence" value="ECO:0007669"/>
    <property type="project" value="UniProtKB-EC"/>
</dbReference>
<dbReference type="Gene3D" id="3.40.640.10">
    <property type="entry name" value="Type I PLP-dependent aspartate aminotransferase-like (Major domain)"/>
    <property type="match status" value="2"/>
</dbReference>
<dbReference type="Pfam" id="PF21478">
    <property type="entry name" value="GcvP2_C"/>
    <property type="match status" value="1"/>
</dbReference>
<dbReference type="GO" id="GO:0016594">
    <property type="term" value="F:glycine binding"/>
    <property type="evidence" value="ECO:0007669"/>
    <property type="project" value="TreeGrafter"/>
</dbReference>
<dbReference type="EC" id="1.4.4.2" evidence="8"/>
<evidence type="ECO:0000256" key="7">
    <source>
        <dbReference type="ARBA" id="ARBA00049026"/>
    </source>
</evidence>
<dbReference type="HAMAP" id="MF_00711">
    <property type="entry name" value="GcvP"/>
    <property type="match status" value="1"/>
</dbReference>
<feature type="domain" description="Glycine cleavage system P-protein N-terminal" evidence="10">
    <location>
        <begin position="16"/>
        <end position="442"/>
    </location>
</feature>
<dbReference type="GO" id="GO:0030170">
    <property type="term" value="F:pyridoxal phosphate binding"/>
    <property type="evidence" value="ECO:0007669"/>
    <property type="project" value="TreeGrafter"/>
</dbReference>